<proteinExistence type="predicted"/>
<dbReference type="EMBL" id="AVOT02004057">
    <property type="protein sequence ID" value="MBW0475315.1"/>
    <property type="molecule type" value="Genomic_DNA"/>
</dbReference>
<gene>
    <name evidence="1" type="ORF">O181_015030</name>
</gene>
<dbReference type="AlphaFoldDB" id="A0A9Q3GQI4"/>
<comment type="caution">
    <text evidence="1">The sequence shown here is derived from an EMBL/GenBank/DDBJ whole genome shotgun (WGS) entry which is preliminary data.</text>
</comment>
<evidence type="ECO:0000313" key="1">
    <source>
        <dbReference type="EMBL" id="MBW0475315.1"/>
    </source>
</evidence>
<accession>A0A9Q3GQI4</accession>
<sequence length="120" mass="13380">MITEYAEIKSSIPNRILNINLRGIGGHTTALIGIAESTQVPLPSGEEKEINFFISNGEVHTVLRRCLLAEDNVTLKFSQKKGEILTYQEADGRILCKPICKPHILEWKTGPPRGIYLCSM</sequence>
<reference evidence="1" key="1">
    <citation type="submission" date="2021-03" db="EMBL/GenBank/DDBJ databases">
        <title>Draft genome sequence of rust myrtle Austropuccinia psidii MF-1, a brazilian biotype.</title>
        <authorList>
            <person name="Quecine M.C."/>
            <person name="Pachon D.M.R."/>
            <person name="Bonatelli M.L."/>
            <person name="Correr F.H."/>
            <person name="Franceschini L.M."/>
            <person name="Leite T.F."/>
            <person name="Margarido G.R.A."/>
            <person name="Almeida C.A."/>
            <person name="Ferrarezi J.A."/>
            <person name="Labate C.A."/>
        </authorList>
    </citation>
    <scope>NUCLEOTIDE SEQUENCE</scope>
    <source>
        <strain evidence="1">MF-1</strain>
    </source>
</reference>
<keyword evidence="2" id="KW-1185">Reference proteome</keyword>
<dbReference type="OrthoDB" id="5535068at2759"/>
<name>A0A9Q3GQI4_9BASI</name>
<dbReference type="Proteomes" id="UP000765509">
    <property type="component" value="Unassembled WGS sequence"/>
</dbReference>
<protein>
    <submittedName>
        <fullName evidence="1">Uncharacterized protein</fullName>
    </submittedName>
</protein>
<evidence type="ECO:0000313" key="2">
    <source>
        <dbReference type="Proteomes" id="UP000765509"/>
    </source>
</evidence>
<organism evidence="1 2">
    <name type="scientific">Austropuccinia psidii MF-1</name>
    <dbReference type="NCBI Taxonomy" id="1389203"/>
    <lineage>
        <taxon>Eukaryota</taxon>
        <taxon>Fungi</taxon>
        <taxon>Dikarya</taxon>
        <taxon>Basidiomycota</taxon>
        <taxon>Pucciniomycotina</taxon>
        <taxon>Pucciniomycetes</taxon>
        <taxon>Pucciniales</taxon>
        <taxon>Sphaerophragmiaceae</taxon>
        <taxon>Austropuccinia</taxon>
    </lineage>
</organism>